<evidence type="ECO:0000313" key="9">
    <source>
        <dbReference type="Proteomes" id="UP001528823"/>
    </source>
</evidence>
<comment type="similarity">
    <text evidence="2">Belongs to the FliR/MopE/SpaR family.</text>
</comment>
<dbReference type="PANTHER" id="PTHR30065:SF1">
    <property type="entry name" value="SURFACE PRESENTATION OF ANTIGENS PROTEIN SPAR"/>
    <property type="match status" value="1"/>
</dbReference>
<evidence type="ECO:0000256" key="1">
    <source>
        <dbReference type="ARBA" id="ARBA00004651"/>
    </source>
</evidence>
<evidence type="ECO:0000256" key="4">
    <source>
        <dbReference type="ARBA" id="ARBA00022692"/>
    </source>
</evidence>
<dbReference type="PANTHER" id="PTHR30065">
    <property type="entry name" value="FLAGELLAR BIOSYNTHETIC PROTEIN FLIR"/>
    <property type="match status" value="1"/>
</dbReference>
<dbReference type="EMBL" id="JAPMOU010000003">
    <property type="protein sequence ID" value="MDE1460940.1"/>
    <property type="molecule type" value="Genomic_DNA"/>
</dbReference>
<protein>
    <submittedName>
        <fullName evidence="8">Flagellar biosynthetic protein FliR</fullName>
    </submittedName>
</protein>
<evidence type="ECO:0000256" key="3">
    <source>
        <dbReference type="ARBA" id="ARBA00022475"/>
    </source>
</evidence>
<keyword evidence="8" id="KW-0969">Cilium</keyword>
<evidence type="ECO:0000256" key="2">
    <source>
        <dbReference type="ARBA" id="ARBA00009772"/>
    </source>
</evidence>
<dbReference type="InterPro" id="IPR002010">
    <property type="entry name" value="T3SS_IM_R"/>
</dbReference>
<proteinExistence type="inferred from homology"/>
<feature type="transmembrane region" description="Helical" evidence="7">
    <location>
        <begin position="12"/>
        <end position="30"/>
    </location>
</feature>
<dbReference type="Proteomes" id="UP001528823">
    <property type="component" value="Unassembled WGS sequence"/>
</dbReference>
<feature type="transmembrane region" description="Helical" evidence="7">
    <location>
        <begin position="42"/>
        <end position="59"/>
    </location>
</feature>
<reference evidence="8 9" key="1">
    <citation type="submission" date="2022-11" db="EMBL/GenBank/DDBJ databases">
        <title>Spartinivicinus poritis sp. nov., isolated from scleractinian coral Porites lutea.</title>
        <authorList>
            <person name="Zhang G."/>
            <person name="Cai L."/>
            <person name="Wei Q."/>
        </authorList>
    </citation>
    <scope>NUCLEOTIDE SEQUENCE [LARGE SCALE GENOMIC DNA]</scope>
    <source>
        <strain evidence="8 9">A2-2</strain>
    </source>
</reference>
<feature type="transmembrane region" description="Helical" evidence="7">
    <location>
        <begin position="71"/>
        <end position="91"/>
    </location>
</feature>
<comment type="subcellular location">
    <subcellularLocation>
        <location evidence="1">Cell membrane</location>
        <topology evidence="1">Multi-pass membrane protein</topology>
    </subcellularLocation>
</comment>
<organism evidence="8 9">
    <name type="scientific">Spartinivicinus poritis</name>
    <dbReference type="NCBI Taxonomy" id="2994640"/>
    <lineage>
        <taxon>Bacteria</taxon>
        <taxon>Pseudomonadati</taxon>
        <taxon>Pseudomonadota</taxon>
        <taxon>Gammaproteobacteria</taxon>
        <taxon>Oceanospirillales</taxon>
        <taxon>Zooshikellaceae</taxon>
        <taxon>Spartinivicinus</taxon>
    </lineage>
</organism>
<keyword evidence="6 7" id="KW-0472">Membrane</keyword>
<dbReference type="Pfam" id="PF01311">
    <property type="entry name" value="Bac_export_1"/>
    <property type="match status" value="1"/>
</dbReference>
<evidence type="ECO:0000256" key="7">
    <source>
        <dbReference type="SAM" id="Phobius"/>
    </source>
</evidence>
<keyword evidence="3" id="KW-1003">Cell membrane</keyword>
<dbReference type="RefSeq" id="WP_274687311.1">
    <property type="nucleotide sequence ID" value="NZ_JAPMOU010000003.1"/>
</dbReference>
<name>A0ABT5U3J7_9GAMM</name>
<evidence type="ECO:0000256" key="6">
    <source>
        <dbReference type="ARBA" id="ARBA00023136"/>
    </source>
</evidence>
<comment type="caution">
    <text evidence="8">The sequence shown here is derived from an EMBL/GenBank/DDBJ whole genome shotgun (WGS) entry which is preliminary data.</text>
</comment>
<keyword evidence="8" id="KW-0966">Cell projection</keyword>
<evidence type="ECO:0000256" key="5">
    <source>
        <dbReference type="ARBA" id="ARBA00022989"/>
    </source>
</evidence>
<accession>A0ABT5U3J7</accession>
<keyword evidence="5 7" id="KW-1133">Transmembrane helix</keyword>
<keyword evidence="8" id="KW-0282">Flagellum</keyword>
<evidence type="ECO:0000313" key="8">
    <source>
        <dbReference type="EMBL" id="MDE1460940.1"/>
    </source>
</evidence>
<feature type="transmembrane region" description="Helical" evidence="7">
    <location>
        <begin position="221"/>
        <end position="239"/>
    </location>
</feature>
<keyword evidence="9" id="KW-1185">Reference proteome</keyword>
<sequence>MNNLVEYQNVVYALIAVMPRMAGIFMGLHYTNNSVIPRVIKIGIVAALALMVLPLSYNMSIKHVDLSGNSLLIFMIIFKEVGVGIIIGIIFNMPFHVFSLSGALMDAFKGAQLPYSGSFLSGGEGTPTGALVGYMSVIIMFSSGYFDEFIKYSILTYKTWPIHVMFPKYDLDDVNAMLNILNELFSKALFIISPVIIISILVDLGTLVLAKQLPQLNPTMLVMPIKALLISAFLILLVGKMEVSDYFCFECYVLQFERIIR</sequence>
<dbReference type="PRINTS" id="PR00953">
    <property type="entry name" value="TYPE3IMRPROT"/>
</dbReference>
<keyword evidence="4 7" id="KW-0812">Transmembrane</keyword>
<feature type="transmembrane region" description="Helical" evidence="7">
    <location>
        <begin position="188"/>
        <end position="209"/>
    </location>
</feature>
<gene>
    <name evidence="8" type="ORF">ORQ98_03045</name>
</gene>